<dbReference type="OrthoDB" id="4008466at2"/>
<keyword evidence="4" id="KW-1185">Reference proteome</keyword>
<keyword evidence="3" id="KW-0378">Hydrolase</keyword>
<dbReference type="PROSITE" id="PS01227">
    <property type="entry name" value="UPF0012"/>
    <property type="match status" value="1"/>
</dbReference>
<dbReference type="InterPro" id="IPR044083">
    <property type="entry name" value="RamA-like"/>
</dbReference>
<comment type="similarity">
    <text evidence="1">Belongs to the carbon-nitrogen hydrolase superfamily. NIT1/NIT2 family.</text>
</comment>
<dbReference type="EMBL" id="JXST01000037">
    <property type="protein sequence ID" value="KIU14770.1"/>
    <property type="molecule type" value="Genomic_DNA"/>
</dbReference>
<dbReference type="PROSITE" id="PS50263">
    <property type="entry name" value="CN_HYDROLASE"/>
    <property type="match status" value="1"/>
</dbReference>
<dbReference type="CDD" id="cd07576">
    <property type="entry name" value="R-amidase_like"/>
    <property type="match status" value="1"/>
</dbReference>
<evidence type="ECO:0000259" key="2">
    <source>
        <dbReference type="PROSITE" id="PS50263"/>
    </source>
</evidence>
<gene>
    <name evidence="3" type="ORF">TL10_22565</name>
</gene>
<dbReference type="GO" id="GO:0016787">
    <property type="term" value="F:hydrolase activity"/>
    <property type="evidence" value="ECO:0007669"/>
    <property type="project" value="UniProtKB-KW"/>
</dbReference>
<feature type="domain" description="CN hydrolase" evidence="2">
    <location>
        <begin position="2"/>
        <end position="237"/>
    </location>
</feature>
<dbReference type="AlphaFoldDB" id="A0A0D1L153"/>
<proteinExistence type="inferred from homology"/>
<organism evidence="3 4">
    <name type="scientific">Mycolicibacterium llatzerense</name>
    <dbReference type="NCBI Taxonomy" id="280871"/>
    <lineage>
        <taxon>Bacteria</taxon>
        <taxon>Bacillati</taxon>
        <taxon>Actinomycetota</taxon>
        <taxon>Actinomycetes</taxon>
        <taxon>Mycobacteriales</taxon>
        <taxon>Mycobacteriaceae</taxon>
        <taxon>Mycolicibacterium</taxon>
    </lineage>
</organism>
<protein>
    <submittedName>
        <fullName evidence="3">Carbon-nitrogen hydrolase</fullName>
    </submittedName>
</protein>
<dbReference type="InterPro" id="IPR001110">
    <property type="entry name" value="UPF0012_CS"/>
</dbReference>
<dbReference type="PATRIC" id="fig|280871.6.peg.4671"/>
<comment type="caution">
    <text evidence="3">The sequence shown here is derived from an EMBL/GenBank/DDBJ whole genome shotgun (WGS) entry which is preliminary data.</text>
</comment>
<reference evidence="3 4" key="1">
    <citation type="submission" date="2015-01" db="EMBL/GenBank/DDBJ databases">
        <title>Genome sequence of Mycobacterium llatzerense and Mycobacterium immunogenum recovered from brain abscess.</title>
        <authorList>
            <person name="Greninger A.L."/>
            <person name="Langelier C."/>
            <person name="Cunningham G."/>
            <person name="Chiu C.Y."/>
            <person name="Miller S."/>
        </authorList>
    </citation>
    <scope>NUCLEOTIDE SEQUENCE [LARGE SCALE GENOMIC DNA]</scope>
    <source>
        <strain evidence="3 4">CLUC14</strain>
    </source>
</reference>
<sequence length="264" mass="28830">MITVGMFQGPQESGTVAENLAAIASAARQAADAGCRIVVTPEMSATGYNIGTDIARRAEPADGPIFRAVQQIARDTGIAVVYGYPESAPGQPYNSVQVVDRDGESLANYRKTHLYGFDRDYFTPGSQWITQFDLDGVTCGLLVCYDIEFPENARAHADAGTEWLVVPTGLMEPWSFVATHIVPARAYESQLFLSYVNRAGVENDLEYCGLSCTIAPDTTELSRAGKAEQLLITQIDPTAVAVSRAVNTHLSDRRRDLYQENQIR</sequence>
<name>A0A0D1L153_9MYCO</name>
<dbReference type="Pfam" id="PF00795">
    <property type="entry name" value="CN_hydrolase"/>
    <property type="match status" value="1"/>
</dbReference>
<evidence type="ECO:0000256" key="1">
    <source>
        <dbReference type="ARBA" id="ARBA00010613"/>
    </source>
</evidence>
<dbReference type="PANTHER" id="PTHR23088">
    <property type="entry name" value="NITRILASE-RELATED"/>
    <property type="match status" value="1"/>
</dbReference>
<dbReference type="STRING" id="280871.TL10_22565"/>
<dbReference type="Gene3D" id="3.60.110.10">
    <property type="entry name" value="Carbon-nitrogen hydrolase"/>
    <property type="match status" value="1"/>
</dbReference>
<accession>A0A0D1L153</accession>
<evidence type="ECO:0000313" key="3">
    <source>
        <dbReference type="EMBL" id="KIU14770.1"/>
    </source>
</evidence>
<dbReference type="PANTHER" id="PTHR23088:SF27">
    <property type="entry name" value="DEAMINATED GLUTATHIONE AMIDASE"/>
    <property type="match status" value="1"/>
</dbReference>
<dbReference type="Proteomes" id="UP000032221">
    <property type="component" value="Unassembled WGS sequence"/>
</dbReference>
<dbReference type="InterPro" id="IPR036526">
    <property type="entry name" value="C-N_Hydrolase_sf"/>
</dbReference>
<dbReference type="InterPro" id="IPR003010">
    <property type="entry name" value="C-N_Hydrolase"/>
</dbReference>
<dbReference type="SUPFAM" id="SSF56317">
    <property type="entry name" value="Carbon-nitrogen hydrolase"/>
    <property type="match status" value="1"/>
</dbReference>
<dbReference type="RefSeq" id="WP_043987422.1">
    <property type="nucleotide sequence ID" value="NZ_JXST01000037.1"/>
</dbReference>
<evidence type="ECO:0000313" key="4">
    <source>
        <dbReference type="Proteomes" id="UP000032221"/>
    </source>
</evidence>